<sequence>MMMNSVIVAVIFLTLTSFDESCGSGLNGAENNRFFCSLIPRNSLNRHLQYRKIIKSSPTVQPEVAVMRLSLRHSYGGLTVHGFSVSIEKCVE</sequence>
<protein>
    <recommendedName>
        <fullName evidence="4">Secreted protein</fullName>
    </recommendedName>
</protein>
<evidence type="ECO:0000313" key="3">
    <source>
        <dbReference type="Proteomes" id="UP001054945"/>
    </source>
</evidence>
<name>A0AAV4RPZ9_CAEEX</name>
<comment type="caution">
    <text evidence="2">The sequence shown here is derived from an EMBL/GenBank/DDBJ whole genome shotgun (WGS) entry which is preliminary data.</text>
</comment>
<feature type="chain" id="PRO_5043966217" description="Secreted protein" evidence="1">
    <location>
        <begin position="24"/>
        <end position="92"/>
    </location>
</feature>
<proteinExistence type="predicted"/>
<reference evidence="2 3" key="1">
    <citation type="submission" date="2021-06" db="EMBL/GenBank/DDBJ databases">
        <title>Caerostris extrusa draft genome.</title>
        <authorList>
            <person name="Kono N."/>
            <person name="Arakawa K."/>
        </authorList>
    </citation>
    <scope>NUCLEOTIDE SEQUENCE [LARGE SCALE GENOMIC DNA]</scope>
</reference>
<keyword evidence="1" id="KW-0732">Signal</keyword>
<evidence type="ECO:0008006" key="4">
    <source>
        <dbReference type="Google" id="ProtNLM"/>
    </source>
</evidence>
<dbReference type="AlphaFoldDB" id="A0AAV4RPZ9"/>
<evidence type="ECO:0000313" key="2">
    <source>
        <dbReference type="EMBL" id="GIY23659.1"/>
    </source>
</evidence>
<keyword evidence="3" id="KW-1185">Reference proteome</keyword>
<dbReference type="EMBL" id="BPLR01008297">
    <property type="protein sequence ID" value="GIY23659.1"/>
    <property type="molecule type" value="Genomic_DNA"/>
</dbReference>
<dbReference type="Proteomes" id="UP001054945">
    <property type="component" value="Unassembled WGS sequence"/>
</dbReference>
<accession>A0AAV4RPZ9</accession>
<evidence type="ECO:0000256" key="1">
    <source>
        <dbReference type="SAM" id="SignalP"/>
    </source>
</evidence>
<feature type="signal peptide" evidence="1">
    <location>
        <begin position="1"/>
        <end position="23"/>
    </location>
</feature>
<gene>
    <name evidence="2" type="ORF">CEXT_554321</name>
</gene>
<organism evidence="2 3">
    <name type="scientific">Caerostris extrusa</name>
    <name type="common">Bark spider</name>
    <name type="synonym">Caerostris bankana</name>
    <dbReference type="NCBI Taxonomy" id="172846"/>
    <lineage>
        <taxon>Eukaryota</taxon>
        <taxon>Metazoa</taxon>
        <taxon>Ecdysozoa</taxon>
        <taxon>Arthropoda</taxon>
        <taxon>Chelicerata</taxon>
        <taxon>Arachnida</taxon>
        <taxon>Araneae</taxon>
        <taxon>Araneomorphae</taxon>
        <taxon>Entelegynae</taxon>
        <taxon>Araneoidea</taxon>
        <taxon>Araneidae</taxon>
        <taxon>Caerostris</taxon>
    </lineage>
</organism>